<dbReference type="InterPro" id="IPR025303">
    <property type="entry name" value="PdaC"/>
</dbReference>
<dbReference type="EMBL" id="RBCJ01000001">
    <property type="protein sequence ID" value="RKN83071.1"/>
    <property type="molecule type" value="Genomic_DNA"/>
</dbReference>
<dbReference type="Pfam" id="PF11738">
    <property type="entry name" value="DUF3298"/>
    <property type="match status" value="1"/>
</dbReference>
<feature type="domain" description="Deacetylase PdaC" evidence="2">
    <location>
        <begin position="37"/>
        <end position="138"/>
    </location>
</feature>
<accession>A0A3B0CDR7</accession>
<evidence type="ECO:0000313" key="4">
    <source>
        <dbReference type="Proteomes" id="UP000276603"/>
    </source>
</evidence>
<protein>
    <submittedName>
        <fullName evidence="3">DUF3298/DUF4163 domain-containing protein</fullName>
    </submittedName>
</protein>
<dbReference type="InterPro" id="IPR021729">
    <property type="entry name" value="DUF3298"/>
</dbReference>
<gene>
    <name evidence="3" type="ORF">D7Z94_04315</name>
</gene>
<dbReference type="Gene3D" id="3.90.640.20">
    <property type="entry name" value="Heat-shock cognate protein, ATPase"/>
    <property type="match status" value="1"/>
</dbReference>
<dbReference type="OrthoDB" id="594879at2"/>
<evidence type="ECO:0000313" key="3">
    <source>
        <dbReference type="EMBL" id="RKN83071.1"/>
    </source>
</evidence>
<dbReference type="InterPro" id="IPR037126">
    <property type="entry name" value="PdaC/RsiV-like_sf"/>
</dbReference>
<evidence type="ECO:0000259" key="2">
    <source>
        <dbReference type="Pfam" id="PF13739"/>
    </source>
</evidence>
<organism evidence="3 4">
    <name type="scientific">Ulvibacterium marinum</name>
    <dbReference type="NCBI Taxonomy" id="2419782"/>
    <lineage>
        <taxon>Bacteria</taxon>
        <taxon>Pseudomonadati</taxon>
        <taxon>Bacteroidota</taxon>
        <taxon>Flavobacteriia</taxon>
        <taxon>Flavobacteriales</taxon>
        <taxon>Flavobacteriaceae</taxon>
        <taxon>Ulvibacterium</taxon>
    </lineage>
</organism>
<dbReference type="Gene3D" id="3.30.565.40">
    <property type="entry name" value="Fervidobacterium nodosum Rt17-B1 like"/>
    <property type="match status" value="1"/>
</dbReference>
<reference evidence="3 4" key="1">
    <citation type="submission" date="2018-10" db="EMBL/GenBank/DDBJ databases">
        <title>Ulvibacterium marinum gen. nov., sp. nov., a novel marine bacterium of the family Flavobacteriaceae, isolated from a culture of the green alga Ulva prolifera.</title>
        <authorList>
            <person name="Zhang Z."/>
        </authorList>
    </citation>
    <scope>NUCLEOTIDE SEQUENCE [LARGE SCALE GENOMIC DNA]</scope>
    <source>
        <strain evidence="3 4">CCMM003</strain>
    </source>
</reference>
<dbReference type="PROSITE" id="PS51257">
    <property type="entry name" value="PROKAR_LIPOPROTEIN"/>
    <property type="match status" value="1"/>
</dbReference>
<dbReference type="Proteomes" id="UP000276603">
    <property type="component" value="Unassembled WGS sequence"/>
</dbReference>
<sequence length="247" mass="28375">MRPIFSFICLFVLLVSCKNQDKLTFEPFILHGDACADCPEVSVSYPKALENTKLASTINTALEEETISILNFDEDIAASTPEEAIKSFKNGYLELKRLYSDETIGWEAKIEGKVIYEDNALLTVELDSYIFTGGAHGYSSKQFLNFDKTKGKELENRQLFINQDEFERFAEIKFREQEKIPMDKPINHTGFMFEKDSFYLPENIGFTEKGIQLRYNPYEVASYADGPLELTLPYEEVKKFLARRGKS</sequence>
<comment type="caution">
    <text evidence="3">The sequence shown here is derived from an EMBL/GenBank/DDBJ whole genome shotgun (WGS) entry which is preliminary data.</text>
</comment>
<dbReference type="AlphaFoldDB" id="A0A3B0CDR7"/>
<dbReference type="Pfam" id="PF13739">
    <property type="entry name" value="PdaC"/>
    <property type="match status" value="1"/>
</dbReference>
<name>A0A3B0CDR7_9FLAO</name>
<feature type="domain" description="DUF3298" evidence="1">
    <location>
        <begin position="164"/>
        <end position="235"/>
    </location>
</feature>
<keyword evidence="4" id="KW-1185">Reference proteome</keyword>
<evidence type="ECO:0000259" key="1">
    <source>
        <dbReference type="Pfam" id="PF11738"/>
    </source>
</evidence>
<dbReference type="RefSeq" id="WP_120710278.1">
    <property type="nucleotide sequence ID" value="NZ_CANMKH010000006.1"/>
</dbReference>
<proteinExistence type="predicted"/>